<comment type="caution">
    <text evidence="3">The sequence shown here is derived from an EMBL/GenBank/DDBJ whole genome shotgun (WGS) entry which is preliminary data.</text>
</comment>
<organism evidence="3">
    <name type="scientific">Cladocopium goreaui</name>
    <dbReference type="NCBI Taxonomy" id="2562237"/>
    <lineage>
        <taxon>Eukaryota</taxon>
        <taxon>Sar</taxon>
        <taxon>Alveolata</taxon>
        <taxon>Dinophyceae</taxon>
        <taxon>Suessiales</taxon>
        <taxon>Symbiodiniaceae</taxon>
        <taxon>Cladocopium</taxon>
    </lineage>
</organism>
<keyword evidence="6" id="KW-1185">Reference proteome</keyword>
<name>A0A9P1D2L3_9DINO</name>
<dbReference type="EMBL" id="CAMXCT010003140">
    <property type="protein sequence ID" value="CAI4002689.1"/>
    <property type="molecule type" value="Genomic_DNA"/>
</dbReference>
<dbReference type="EMBL" id="CAMXCT020003140">
    <property type="protein sequence ID" value="CAL1156064.1"/>
    <property type="molecule type" value="Genomic_DNA"/>
</dbReference>
<evidence type="ECO:0000313" key="5">
    <source>
        <dbReference type="EMBL" id="CAL4790001.1"/>
    </source>
</evidence>
<evidence type="ECO:0000313" key="4">
    <source>
        <dbReference type="EMBL" id="CAL1156064.1"/>
    </source>
</evidence>
<keyword evidence="2" id="KW-0732">Signal</keyword>
<feature type="chain" id="PRO_5043271029" evidence="2">
    <location>
        <begin position="40"/>
        <end position="418"/>
    </location>
</feature>
<dbReference type="Gene3D" id="3.40.190.10">
    <property type="entry name" value="Periplasmic binding protein-like II"/>
    <property type="match status" value="2"/>
</dbReference>
<reference evidence="4" key="2">
    <citation type="submission" date="2024-04" db="EMBL/GenBank/DDBJ databases">
        <authorList>
            <person name="Chen Y."/>
            <person name="Shah S."/>
            <person name="Dougan E. K."/>
            <person name="Thang M."/>
            <person name="Chan C."/>
        </authorList>
    </citation>
    <scope>NUCLEOTIDE SEQUENCE [LARGE SCALE GENOMIC DNA]</scope>
</reference>
<evidence type="ECO:0000313" key="6">
    <source>
        <dbReference type="Proteomes" id="UP001152797"/>
    </source>
</evidence>
<evidence type="ECO:0000256" key="1">
    <source>
        <dbReference type="SAM" id="MobiDB-lite"/>
    </source>
</evidence>
<dbReference type="OrthoDB" id="434016at2759"/>
<dbReference type="Proteomes" id="UP001152797">
    <property type="component" value="Unassembled WGS sequence"/>
</dbReference>
<accession>A0A9P1D2L3</accession>
<gene>
    <name evidence="3" type="ORF">C1SCF055_LOCUS28627</name>
</gene>
<feature type="non-terminal residue" evidence="3">
    <location>
        <position position="1"/>
    </location>
</feature>
<sequence length="418" mass="45424">QCLKARRKAIPRWFKMRFSRLAVGFGLFSLTLWLQGCGGGGDDGDGDGNAKVTTTEHDHDHDGDDETTMAPTTMAPTTTTTTTTHEHMCAPPLMEPPIPGVMPGLEKPKIILGQDVDWPGYAFMGSPPESDFETEGIGKDIAKGLESVCDIEVHVTEVRWSDCWGNAVIGDGLAAGELHGCMTYTHTYGARNRFCEFSKPILKDNKPGGILVQLDEFGDPKVTGDSDLSGKKVVDVVGWAPTADTLALAENKCTKQRFQGYTIVQPTVNTGNANNDALKTLLDGDADAMWVYADQVKQYQCGPGVTANWDCDMWAGFGTNFSYIQTGLFGHAQAGTTLALSKKGSGLKEILDPCIERFLETKDYYDICVKHGFVNSCFPNEFFPSSGSSETLTWELPTDELTTKCEDGYCPCPAETSD</sequence>
<feature type="signal peptide" evidence="2">
    <location>
        <begin position="1"/>
        <end position="39"/>
    </location>
</feature>
<evidence type="ECO:0000313" key="3">
    <source>
        <dbReference type="EMBL" id="CAI4002689.1"/>
    </source>
</evidence>
<evidence type="ECO:0000256" key="2">
    <source>
        <dbReference type="SAM" id="SignalP"/>
    </source>
</evidence>
<dbReference type="EMBL" id="CAMXCT030003140">
    <property type="protein sequence ID" value="CAL4790001.1"/>
    <property type="molecule type" value="Genomic_DNA"/>
</dbReference>
<dbReference type="SUPFAM" id="SSF53850">
    <property type="entry name" value="Periplasmic binding protein-like II"/>
    <property type="match status" value="1"/>
</dbReference>
<dbReference type="AlphaFoldDB" id="A0A9P1D2L3"/>
<feature type="region of interest" description="Disordered" evidence="1">
    <location>
        <begin position="44"/>
        <end position="84"/>
    </location>
</feature>
<feature type="compositionally biased region" description="Low complexity" evidence="1">
    <location>
        <begin position="68"/>
        <end position="83"/>
    </location>
</feature>
<reference evidence="3" key="1">
    <citation type="submission" date="2022-10" db="EMBL/GenBank/DDBJ databases">
        <authorList>
            <person name="Chen Y."/>
            <person name="Dougan E. K."/>
            <person name="Chan C."/>
            <person name="Rhodes N."/>
            <person name="Thang M."/>
        </authorList>
    </citation>
    <scope>NUCLEOTIDE SEQUENCE</scope>
</reference>
<proteinExistence type="predicted"/>
<protein>
    <submittedName>
        <fullName evidence="5">Solute-binding protein family 3/N-terminal domain-containing protein</fullName>
    </submittedName>
</protein>